<sequence>MLQKHISQLCNDQSSKRSNGTSGFLSLPSPWSFICRDLKQNWHKLWAAWQQFAIPNSSIELIKSMNAGRVKLYDANPEILNLLSGTNLQVSIMVPNSEISTIASNQAKADEWVRNNVLPYYPQTMIRYLLVGNEVLSYNSSDQDRQMWLDLVPAMTKIKSSLKAQNITNIKVGTPLAMDVLQSTFPPSNSMFRPDISNSVMAPMLRFLNRTNSFMFIDVYPFFPWSSNTTNISLDFALFRGNNNTDYYTDLGSGLIYTNLLDQMLDSLIYAMAKLGYPNIRPLITETGWPNSGDIEQPGANIHNAATYNRNLIHRMVAKPPLGTPARPGVVIPTFIFSLFDENQKTGSGTERHWGLLHADGTPIYDIDLTGKRPLEDYEPLPEANNNRNGTCDALSPGKECYEPVSEILHASYAFSSYWAKFRSHGATCYFNGLAEQTTVDPSHGSCKFPSVTL</sequence>
<keyword evidence="5" id="KW-0336">GPI-anchor</keyword>
<evidence type="ECO:0000256" key="14">
    <source>
        <dbReference type="SAM" id="MobiDB-lite"/>
    </source>
</evidence>
<dbReference type="SMART" id="SM00768">
    <property type="entry name" value="X8"/>
    <property type="match status" value="1"/>
</dbReference>
<evidence type="ECO:0000259" key="15">
    <source>
        <dbReference type="SMART" id="SM00768"/>
    </source>
</evidence>
<dbReference type="PANTHER" id="PTHR32227">
    <property type="entry name" value="GLUCAN ENDO-1,3-BETA-GLUCOSIDASE BG1-RELATED-RELATED"/>
    <property type="match status" value="1"/>
</dbReference>
<proteinExistence type="inferred from homology"/>
<gene>
    <name evidence="16" type="ORF">Pyn_24606</name>
</gene>
<evidence type="ECO:0000256" key="12">
    <source>
        <dbReference type="ARBA" id="ARBA00033417"/>
    </source>
</evidence>
<keyword evidence="6" id="KW-0732">Signal</keyword>
<evidence type="ECO:0000313" key="17">
    <source>
        <dbReference type="Proteomes" id="UP000250321"/>
    </source>
</evidence>
<dbReference type="GO" id="GO:0042973">
    <property type="term" value="F:glucan endo-1,3-beta-D-glucosidase activity"/>
    <property type="evidence" value="ECO:0007669"/>
    <property type="project" value="UniProtKB-EC"/>
</dbReference>
<comment type="caution">
    <text evidence="16">The sequence shown here is derived from an EMBL/GenBank/DDBJ whole genome shotgun (WGS) entry which is preliminary data.</text>
</comment>
<evidence type="ECO:0000256" key="5">
    <source>
        <dbReference type="ARBA" id="ARBA00022622"/>
    </source>
</evidence>
<dbReference type="STRING" id="2094558.A0A314ZBA0"/>
<organism evidence="16 17">
    <name type="scientific">Prunus yedoensis var. nudiflora</name>
    <dbReference type="NCBI Taxonomy" id="2094558"/>
    <lineage>
        <taxon>Eukaryota</taxon>
        <taxon>Viridiplantae</taxon>
        <taxon>Streptophyta</taxon>
        <taxon>Embryophyta</taxon>
        <taxon>Tracheophyta</taxon>
        <taxon>Spermatophyta</taxon>
        <taxon>Magnoliopsida</taxon>
        <taxon>eudicotyledons</taxon>
        <taxon>Gunneridae</taxon>
        <taxon>Pentapetalae</taxon>
        <taxon>rosids</taxon>
        <taxon>fabids</taxon>
        <taxon>Rosales</taxon>
        <taxon>Rosaceae</taxon>
        <taxon>Amygdaloideae</taxon>
        <taxon>Amygdaleae</taxon>
        <taxon>Prunus</taxon>
    </lineage>
</organism>
<dbReference type="Pfam" id="PF00332">
    <property type="entry name" value="Glyco_hydro_17"/>
    <property type="match status" value="1"/>
</dbReference>
<evidence type="ECO:0000256" key="3">
    <source>
        <dbReference type="ARBA" id="ARBA00008773"/>
    </source>
</evidence>
<dbReference type="OrthoDB" id="941679at2759"/>
<reference evidence="16 17" key="1">
    <citation type="submission" date="2018-02" db="EMBL/GenBank/DDBJ databases">
        <title>Draft genome of wild Prunus yedoensis var. nudiflora.</title>
        <authorList>
            <person name="Baek S."/>
            <person name="Kim J.-H."/>
            <person name="Choi K."/>
            <person name="Kim G.-B."/>
            <person name="Cho A."/>
            <person name="Jang H."/>
            <person name="Shin C.-H."/>
            <person name="Yu H.-J."/>
            <person name="Mun J.-H."/>
        </authorList>
    </citation>
    <scope>NUCLEOTIDE SEQUENCE [LARGE SCALE GENOMIC DNA]</scope>
    <source>
        <strain evidence="17">cv. Jeju island</strain>
        <tissue evidence="16">Leaf</tissue>
    </source>
</reference>
<name>A0A314ZBA0_PRUYE</name>
<dbReference type="EC" id="3.2.1.39" evidence="4"/>
<keyword evidence="7" id="KW-0378">Hydrolase</keyword>
<dbReference type="GO" id="GO:0006952">
    <property type="term" value="P:defense response"/>
    <property type="evidence" value="ECO:0007669"/>
    <property type="project" value="UniProtKB-KW"/>
</dbReference>
<dbReference type="GO" id="GO:0005886">
    <property type="term" value="C:plasma membrane"/>
    <property type="evidence" value="ECO:0007669"/>
    <property type="project" value="UniProtKB-SubCell"/>
</dbReference>
<evidence type="ECO:0000256" key="13">
    <source>
        <dbReference type="RuleBase" id="RU004335"/>
    </source>
</evidence>
<protein>
    <recommendedName>
        <fullName evidence="4">glucan endo-1,3-beta-D-glucosidase</fullName>
        <ecNumber evidence="4">3.2.1.39</ecNumber>
    </recommendedName>
    <alternativeName>
        <fullName evidence="11">(1-&gt;3)-beta-glucan endohydrolase</fullName>
    </alternativeName>
    <alternativeName>
        <fullName evidence="12">Beta-1,3-endoglucanase</fullName>
    </alternativeName>
</protein>
<dbReference type="AlphaFoldDB" id="A0A314ZBA0"/>
<evidence type="ECO:0000256" key="1">
    <source>
        <dbReference type="ARBA" id="ARBA00000382"/>
    </source>
</evidence>
<evidence type="ECO:0000256" key="10">
    <source>
        <dbReference type="ARBA" id="ARBA00023295"/>
    </source>
</evidence>
<evidence type="ECO:0000256" key="2">
    <source>
        <dbReference type="ARBA" id="ARBA00004609"/>
    </source>
</evidence>
<evidence type="ECO:0000256" key="4">
    <source>
        <dbReference type="ARBA" id="ARBA00012780"/>
    </source>
</evidence>
<keyword evidence="9" id="KW-1015">Disulfide bond</keyword>
<comment type="similarity">
    <text evidence="3 13">Belongs to the glycosyl hydrolase 17 family.</text>
</comment>
<evidence type="ECO:0000256" key="8">
    <source>
        <dbReference type="ARBA" id="ARBA00022821"/>
    </source>
</evidence>
<keyword evidence="10" id="KW-0326">Glycosidase</keyword>
<dbReference type="FunFam" id="3.20.20.80:FF:000002">
    <property type="entry name" value="Glucan endo-1,3-beta-glucosidase 3"/>
    <property type="match status" value="1"/>
</dbReference>
<dbReference type="InterPro" id="IPR000490">
    <property type="entry name" value="Glyco_hydro_17"/>
</dbReference>
<feature type="domain" description="X8" evidence="15">
    <location>
        <begin position="380"/>
        <end position="449"/>
    </location>
</feature>
<dbReference type="InterPro" id="IPR012946">
    <property type="entry name" value="X8"/>
</dbReference>
<dbReference type="Proteomes" id="UP000250321">
    <property type="component" value="Unassembled WGS sequence"/>
</dbReference>
<dbReference type="SUPFAM" id="SSF51445">
    <property type="entry name" value="(Trans)glycosidases"/>
    <property type="match status" value="1"/>
</dbReference>
<dbReference type="GO" id="GO:0098552">
    <property type="term" value="C:side of membrane"/>
    <property type="evidence" value="ECO:0007669"/>
    <property type="project" value="UniProtKB-KW"/>
</dbReference>
<accession>A0A314ZBA0</accession>
<dbReference type="GO" id="GO:0005975">
    <property type="term" value="P:carbohydrate metabolic process"/>
    <property type="evidence" value="ECO:0007669"/>
    <property type="project" value="InterPro"/>
</dbReference>
<dbReference type="Pfam" id="PF07983">
    <property type="entry name" value="X8"/>
    <property type="match status" value="1"/>
</dbReference>
<keyword evidence="5" id="KW-0449">Lipoprotein</keyword>
<evidence type="ECO:0000256" key="11">
    <source>
        <dbReference type="ARBA" id="ARBA00033335"/>
    </source>
</evidence>
<comment type="subcellular location">
    <subcellularLocation>
        <location evidence="2">Cell membrane</location>
        <topology evidence="2">Lipid-anchor</topology>
        <topology evidence="2">GPI-anchor</topology>
    </subcellularLocation>
</comment>
<feature type="region of interest" description="Disordered" evidence="14">
    <location>
        <begin position="1"/>
        <end position="22"/>
    </location>
</feature>
<evidence type="ECO:0000256" key="7">
    <source>
        <dbReference type="ARBA" id="ARBA00022801"/>
    </source>
</evidence>
<keyword evidence="17" id="KW-1185">Reference proteome</keyword>
<evidence type="ECO:0000256" key="6">
    <source>
        <dbReference type="ARBA" id="ARBA00022729"/>
    </source>
</evidence>
<comment type="catalytic activity">
    <reaction evidence="1">
        <text>Hydrolysis of (1-&gt;3)-beta-D-glucosidic linkages in (1-&gt;3)-beta-D-glucans.</text>
        <dbReference type="EC" id="3.2.1.39"/>
    </reaction>
</comment>
<evidence type="ECO:0000256" key="9">
    <source>
        <dbReference type="ARBA" id="ARBA00023157"/>
    </source>
</evidence>
<keyword evidence="8" id="KW-0611">Plant defense</keyword>
<keyword evidence="5" id="KW-0472">Membrane</keyword>
<dbReference type="EMBL" id="PJQY01000210">
    <property type="protein sequence ID" value="PQQ15990.1"/>
    <property type="molecule type" value="Genomic_DNA"/>
</dbReference>
<keyword evidence="5" id="KW-0325">Glycoprotein</keyword>
<dbReference type="InterPro" id="IPR017853">
    <property type="entry name" value="GH"/>
</dbReference>
<evidence type="ECO:0000313" key="16">
    <source>
        <dbReference type="EMBL" id="PQQ15990.1"/>
    </source>
</evidence>
<dbReference type="Gene3D" id="3.20.20.80">
    <property type="entry name" value="Glycosidases"/>
    <property type="match status" value="1"/>
</dbReference>
<dbReference type="InterPro" id="IPR044965">
    <property type="entry name" value="Glyco_hydro_17_plant"/>
</dbReference>